<keyword evidence="5 7" id="KW-0472">Membrane</keyword>
<feature type="transmembrane region" description="Helical" evidence="7">
    <location>
        <begin position="30"/>
        <end position="49"/>
    </location>
</feature>
<reference evidence="11" key="1">
    <citation type="submission" date="2016-10" db="EMBL/GenBank/DDBJ databases">
        <authorList>
            <person name="Varghese N."/>
            <person name="Submissions S."/>
        </authorList>
    </citation>
    <scope>NUCLEOTIDE SEQUENCE [LARGE SCALE GENOMIC DNA]</scope>
    <source>
        <strain evidence="11">DSM 17834</strain>
    </source>
</reference>
<dbReference type="Proteomes" id="UP000198784">
    <property type="component" value="Unassembled WGS sequence"/>
</dbReference>
<protein>
    <submittedName>
        <fullName evidence="10">LPS O-antigen chain length determinant protein, WzzB/FepE family</fullName>
    </submittedName>
</protein>
<dbReference type="AlphaFoldDB" id="A0A1I5K4P0"/>
<dbReference type="InterPro" id="IPR003856">
    <property type="entry name" value="LPS_length_determ_N"/>
</dbReference>
<name>A0A1I5K4P0_9PSED</name>
<evidence type="ECO:0000256" key="4">
    <source>
        <dbReference type="ARBA" id="ARBA00022989"/>
    </source>
</evidence>
<evidence type="ECO:0000256" key="5">
    <source>
        <dbReference type="ARBA" id="ARBA00023136"/>
    </source>
</evidence>
<evidence type="ECO:0000256" key="3">
    <source>
        <dbReference type="ARBA" id="ARBA00022692"/>
    </source>
</evidence>
<feature type="domain" description="Tyrosine-protein kinase G-rich" evidence="9">
    <location>
        <begin position="368"/>
        <end position="414"/>
    </location>
</feature>
<evidence type="ECO:0000313" key="11">
    <source>
        <dbReference type="Proteomes" id="UP000198784"/>
    </source>
</evidence>
<evidence type="ECO:0000256" key="7">
    <source>
        <dbReference type="SAM" id="Phobius"/>
    </source>
</evidence>
<evidence type="ECO:0000256" key="2">
    <source>
        <dbReference type="ARBA" id="ARBA00022475"/>
    </source>
</evidence>
<dbReference type="OrthoDB" id="7028163at2"/>
<dbReference type="STRING" id="289003.SAMN05216190_1012"/>
<proteinExistence type="predicted"/>
<feature type="domain" description="Polysaccharide chain length determinant N-terminal" evidence="8">
    <location>
        <begin position="14"/>
        <end position="69"/>
    </location>
</feature>
<dbReference type="Gene3D" id="3.30.1890.10">
    <property type="entry name" value="FepE-like"/>
    <property type="match status" value="3"/>
</dbReference>
<evidence type="ECO:0000256" key="1">
    <source>
        <dbReference type="ARBA" id="ARBA00004651"/>
    </source>
</evidence>
<keyword evidence="3 7" id="KW-0812">Transmembrane</keyword>
<evidence type="ECO:0000259" key="8">
    <source>
        <dbReference type="Pfam" id="PF02706"/>
    </source>
</evidence>
<dbReference type="InterPro" id="IPR050445">
    <property type="entry name" value="Bact_polysacc_biosynth/exp"/>
</dbReference>
<feature type="coiled-coil region" evidence="6">
    <location>
        <begin position="191"/>
        <end position="244"/>
    </location>
</feature>
<organism evidence="10 11">
    <name type="scientific">Pseudomonas borbori</name>
    <dbReference type="NCBI Taxonomy" id="289003"/>
    <lineage>
        <taxon>Bacteria</taxon>
        <taxon>Pseudomonadati</taxon>
        <taxon>Pseudomonadota</taxon>
        <taxon>Gammaproteobacteria</taxon>
        <taxon>Pseudomonadales</taxon>
        <taxon>Pseudomonadaceae</taxon>
        <taxon>Pseudomonas</taxon>
    </lineage>
</organism>
<evidence type="ECO:0000259" key="9">
    <source>
        <dbReference type="Pfam" id="PF13807"/>
    </source>
</evidence>
<keyword evidence="4 7" id="KW-1133">Transmembrane helix</keyword>
<dbReference type="InterPro" id="IPR032807">
    <property type="entry name" value="GNVR"/>
</dbReference>
<keyword evidence="6" id="KW-0175">Coiled coil</keyword>
<dbReference type="GO" id="GO:0004713">
    <property type="term" value="F:protein tyrosine kinase activity"/>
    <property type="evidence" value="ECO:0007669"/>
    <property type="project" value="TreeGrafter"/>
</dbReference>
<dbReference type="PANTHER" id="PTHR32309">
    <property type="entry name" value="TYROSINE-PROTEIN KINASE"/>
    <property type="match status" value="1"/>
</dbReference>
<dbReference type="RefSeq" id="WP_090496533.1">
    <property type="nucleotide sequence ID" value="NZ_FOWX01000001.1"/>
</dbReference>
<dbReference type="PANTHER" id="PTHR32309:SF13">
    <property type="entry name" value="FERRIC ENTEROBACTIN TRANSPORT PROTEIN FEPE"/>
    <property type="match status" value="1"/>
</dbReference>
<evidence type="ECO:0000313" key="10">
    <source>
        <dbReference type="EMBL" id="SFO79703.1"/>
    </source>
</evidence>
<dbReference type="Pfam" id="PF13807">
    <property type="entry name" value="GNVR"/>
    <property type="match status" value="1"/>
</dbReference>
<dbReference type="EMBL" id="FOWX01000001">
    <property type="protein sequence ID" value="SFO79703.1"/>
    <property type="molecule type" value="Genomic_DNA"/>
</dbReference>
<dbReference type="Pfam" id="PF02706">
    <property type="entry name" value="Wzz"/>
    <property type="match status" value="1"/>
</dbReference>
<accession>A0A1I5K4P0</accession>
<keyword evidence="2" id="KW-1003">Cell membrane</keyword>
<sequence>MSEQLQRIPSYSNDEIDLVELFRSLFQQKYLILAVACLITLGAVAYAFLATPHYQVQSVLRPVDRGSLDELNGTGVYELTPAEALSRVGAGLSSYESRLAFFRDNQALFSGLVTPGRSLEQAFEAFNRSAFTMLQVDPKRPNSLSEFVGISLTYPNGLDGVAVVNGLVAAVLEAERERIATDLKVLIANRLFSLEQKIEAARASYEASKEAQIAALLEEDALQRAQLQDELQALRGELKTRRENRIKSLDEAIQIAESLGIEKPTTPSAMADAQRQGQVVRTEVNSREIPLYFMGSEALKAEREALSARRSDDFSEPRIAEIEKELALLSQNRQVEILEKRENEDLYLKDLAEWRQEAAQLKGIKFDTSTLQLVRLDQQALEPLSAVKPKKALIIGLGGVAGLMLGIFAALLRNLLRPRTQKSEYLS</sequence>
<keyword evidence="11" id="KW-1185">Reference proteome</keyword>
<evidence type="ECO:0000256" key="6">
    <source>
        <dbReference type="SAM" id="Coils"/>
    </source>
</evidence>
<gene>
    <name evidence="10" type="ORF">SAMN05216190_1012</name>
</gene>
<feature type="transmembrane region" description="Helical" evidence="7">
    <location>
        <begin position="392"/>
        <end position="412"/>
    </location>
</feature>
<dbReference type="GO" id="GO:0005886">
    <property type="term" value="C:plasma membrane"/>
    <property type="evidence" value="ECO:0007669"/>
    <property type="project" value="UniProtKB-SubCell"/>
</dbReference>
<dbReference type="SUPFAM" id="SSF160355">
    <property type="entry name" value="Bacterial polysaccharide co-polymerase-like"/>
    <property type="match status" value="2"/>
</dbReference>
<comment type="subcellular location">
    <subcellularLocation>
        <location evidence="1">Cell membrane</location>
        <topology evidence="1">Multi-pass membrane protein</topology>
    </subcellularLocation>
</comment>